<comment type="caution">
    <text evidence="1">Lacks conserved residue(s) required for the propagation of feature annotation.</text>
</comment>
<evidence type="ECO:0000313" key="4">
    <source>
        <dbReference type="Proteomes" id="UP000053660"/>
    </source>
</evidence>
<evidence type="ECO:0000313" key="3">
    <source>
        <dbReference type="EMBL" id="KHJ92772.1"/>
    </source>
</evidence>
<proteinExistence type="predicted"/>
<dbReference type="Proteomes" id="UP000053660">
    <property type="component" value="Unassembled WGS sequence"/>
</dbReference>
<evidence type="ECO:0000259" key="2">
    <source>
        <dbReference type="PROSITE" id="PS51864"/>
    </source>
</evidence>
<reference evidence="3 4" key="1">
    <citation type="submission" date="2014-03" db="EMBL/GenBank/DDBJ databases">
        <title>Draft genome of the hookworm Oesophagostomum dentatum.</title>
        <authorList>
            <person name="Mitreva M."/>
        </authorList>
    </citation>
    <scope>NUCLEOTIDE SEQUENCE [LARGE SCALE GENOMIC DNA]</scope>
    <source>
        <strain evidence="3 4">OD-Hann</strain>
    </source>
</reference>
<name>A0A0B1TAD5_OESDE</name>
<gene>
    <name evidence="3" type="ORF">OESDEN_07335</name>
</gene>
<dbReference type="InterPro" id="IPR001506">
    <property type="entry name" value="Peptidase_M12A"/>
</dbReference>
<evidence type="ECO:0000256" key="1">
    <source>
        <dbReference type="PROSITE-ProRule" id="PRU01211"/>
    </source>
</evidence>
<dbReference type="InterPro" id="IPR024079">
    <property type="entry name" value="MetalloPept_cat_dom_sf"/>
</dbReference>
<dbReference type="Pfam" id="PF01400">
    <property type="entry name" value="Astacin"/>
    <property type="match status" value="1"/>
</dbReference>
<dbReference type="GO" id="GO:0004222">
    <property type="term" value="F:metalloendopeptidase activity"/>
    <property type="evidence" value="ECO:0007669"/>
    <property type="project" value="InterPro"/>
</dbReference>
<accession>A0A0B1TAD5</accession>
<dbReference type="AlphaFoldDB" id="A0A0B1TAD5"/>
<dbReference type="GO" id="GO:0006508">
    <property type="term" value="P:proteolysis"/>
    <property type="evidence" value="ECO:0007669"/>
    <property type="project" value="InterPro"/>
</dbReference>
<protein>
    <recommendedName>
        <fullName evidence="2">Peptidase M12A domain-containing protein</fullName>
    </recommendedName>
</protein>
<dbReference type="Gene3D" id="3.40.390.10">
    <property type="entry name" value="Collagenase (Catalytic Domain)"/>
    <property type="match status" value="1"/>
</dbReference>
<feature type="domain" description="Peptidase M12A" evidence="2">
    <location>
        <begin position="1"/>
        <end position="49"/>
    </location>
</feature>
<dbReference type="OrthoDB" id="5846943at2759"/>
<dbReference type="EMBL" id="KN551138">
    <property type="protein sequence ID" value="KHJ92772.1"/>
    <property type="molecule type" value="Genomic_DNA"/>
</dbReference>
<sequence>MHYSKNAAAKRPGSLTLETLDKYYQDKIGRQEEPSKGDYMKVCKIYNCDVCMGKRMVTEGIVQPGN</sequence>
<organism evidence="3 4">
    <name type="scientific">Oesophagostomum dentatum</name>
    <name type="common">Nodular worm</name>
    <dbReference type="NCBI Taxonomy" id="61180"/>
    <lineage>
        <taxon>Eukaryota</taxon>
        <taxon>Metazoa</taxon>
        <taxon>Ecdysozoa</taxon>
        <taxon>Nematoda</taxon>
        <taxon>Chromadorea</taxon>
        <taxon>Rhabditida</taxon>
        <taxon>Rhabditina</taxon>
        <taxon>Rhabditomorpha</taxon>
        <taxon>Strongyloidea</taxon>
        <taxon>Strongylidae</taxon>
        <taxon>Oesophagostomum</taxon>
    </lineage>
</organism>
<dbReference type="PROSITE" id="PS51864">
    <property type="entry name" value="ASTACIN"/>
    <property type="match status" value="1"/>
</dbReference>
<keyword evidence="4" id="KW-1185">Reference proteome</keyword>